<proteinExistence type="predicted"/>
<reference evidence="4" key="1">
    <citation type="submission" date="2025-08" db="UniProtKB">
        <authorList>
            <consortium name="RefSeq"/>
        </authorList>
    </citation>
    <scope>IDENTIFICATION</scope>
    <source>
        <tissue evidence="4">Gonads</tissue>
    </source>
</reference>
<dbReference type="Proteomes" id="UP000085678">
    <property type="component" value="Unplaced"/>
</dbReference>
<keyword evidence="1" id="KW-0732">Signal</keyword>
<keyword evidence="3" id="KW-1185">Reference proteome</keyword>
<evidence type="ECO:0000259" key="2">
    <source>
        <dbReference type="Pfam" id="PF07137"/>
    </source>
</evidence>
<feature type="chain" id="PRO_5010193417" evidence="1">
    <location>
        <begin position="25"/>
        <end position="299"/>
    </location>
</feature>
<dbReference type="GO" id="GO:0046422">
    <property type="term" value="F:violaxanthin de-epoxidase activity"/>
    <property type="evidence" value="ECO:0007669"/>
    <property type="project" value="InterPro"/>
</dbReference>
<dbReference type="SUPFAM" id="SSF50814">
    <property type="entry name" value="Lipocalins"/>
    <property type="match status" value="1"/>
</dbReference>
<organism evidence="3 4">
    <name type="scientific">Lingula anatina</name>
    <name type="common">Brachiopod</name>
    <name type="synonym">Lingula unguis</name>
    <dbReference type="NCBI Taxonomy" id="7574"/>
    <lineage>
        <taxon>Eukaryota</taxon>
        <taxon>Metazoa</taxon>
        <taxon>Spiralia</taxon>
        <taxon>Lophotrochozoa</taxon>
        <taxon>Brachiopoda</taxon>
        <taxon>Linguliformea</taxon>
        <taxon>Lingulata</taxon>
        <taxon>Lingulida</taxon>
        <taxon>Linguloidea</taxon>
        <taxon>Lingulidae</taxon>
        <taxon>Lingula</taxon>
    </lineage>
</organism>
<evidence type="ECO:0000313" key="4">
    <source>
        <dbReference type="RefSeq" id="XP_013384103.1"/>
    </source>
</evidence>
<dbReference type="Pfam" id="PF07137">
    <property type="entry name" value="VDE"/>
    <property type="match status" value="1"/>
</dbReference>
<evidence type="ECO:0000313" key="3">
    <source>
        <dbReference type="Proteomes" id="UP000085678"/>
    </source>
</evidence>
<dbReference type="Gene3D" id="2.40.128.20">
    <property type="match status" value="1"/>
</dbReference>
<dbReference type="GeneID" id="106154330"/>
<dbReference type="AlphaFoldDB" id="A0A1S3HDJ3"/>
<feature type="domain" description="VDE lipocalin" evidence="2">
    <location>
        <begin position="37"/>
        <end position="290"/>
    </location>
</feature>
<name>A0A1S3HDJ3_LINAN</name>
<dbReference type="InParanoid" id="A0A1S3HDJ3"/>
<gene>
    <name evidence="4" type="primary">LOC106154330</name>
</gene>
<dbReference type="InterPro" id="IPR012674">
    <property type="entry name" value="Calycin"/>
</dbReference>
<evidence type="ECO:0000256" key="1">
    <source>
        <dbReference type="SAM" id="SignalP"/>
    </source>
</evidence>
<dbReference type="OMA" id="CITECGE"/>
<dbReference type="GO" id="GO:0008289">
    <property type="term" value="F:lipid binding"/>
    <property type="evidence" value="ECO:0007669"/>
    <property type="project" value="UniProtKB-KW"/>
</dbReference>
<feature type="signal peptide" evidence="1">
    <location>
        <begin position="1"/>
        <end position="24"/>
    </location>
</feature>
<dbReference type="KEGG" id="lak:106154330"/>
<dbReference type="STRING" id="7574.A0A1S3HDJ3"/>
<protein>
    <submittedName>
        <fullName evidence="4">Violaxanthin de-epoxidase, chloroplastic-like</fullName>
    </submittedName>
</protein>
<dbReference type="InterPro" id="IPR010788">
    <property type="entry name" value="VDE_dom"/>
</dbReference>
<dbReference type="RefSeq" id="XP_013384103.1">
    <property type="nucleotide sequence ID" value="XM_013528649.1"/>
</dbReference>
<accession>A0A1S3HDJ3</accession>
<sequence length="299" mass="34443">MVARHYITVALFLSPLLLFPSAISWTKLPENGRGVNVTCIQEKCLEEYTSCAKTKLCEDAFQCFCNKSVTQCMYDALWDLRCFQYYNDDVLYRLAACAVTREGCITPNPPMPEYKCKKPTNLYPKFDIRTLADTWFVYRGYPAGYHIPVPPVDCYDCQSYTFSYDLYNTTACQGKKQYSVNIRADLQRNFTYKSLFVVKSPTGNIIQSTGTEFGLFRSDEFRILDYYYWGSATGYVLAYYCGTFGFWPTEGVIMLIRPWLFHLPPDVIKRAEQAAASNGYDLSKFCTPNNKPYATCYRT</sequence>